<name>A0AAN0VIL3_9RHOB</name>
<comment type="catalytic activity">
    <reaction evidence="6">
        <text>D-glyceraldehyde + pyruvate = 2-dehydro-3-deoxy-L-galactonate</text>
        <dbReference type="Rhea" id="RHEA:80055"/>
        <dbReference type="ChEBI" id="CHEBI:15361"/>
        <dbReference type="ChEBI" id="CHEBI:17378"/>
        <dbReference type="ChEBI" id="CHEBI:75545"/>
    </reaction>
</comment>
<dbReference type="EMBL" id="CP003984">
    <property type="protein sequence ID" value="AII87295.1"/>
    <property type="molecule type" value="Genomic_DNA"/>
</dbReference>
<dbReference type="GO" id="GO:0046872">
    <property type="term" value="F:metal ion binding"/>
    <property type="evidence" value="ECO:0007669"/>
    <property type="project" value="UniProtKB-KW"/>
</dbReference>
<dbReference type="InterPro" id="IPR050251">
    <property type="entry name" value="HpcH-HpaI_aldolase"/>
</dbReference>
<keyword evidence="10" id="KW-1185">Reference proteome</keyword>
<evidence type="ECO:0000256" key="5">
    <source>
        <dbReference type="ARBA" id="ARBA00023317"/>
    </source>
</evidence>
<dbReference type="RefSeq" id="WP_044050030.1">
    <property type="nucleotide sequence ID" value="NZ_CP003984.1"/>
</dbReference>
<evidence type="ECO:0000256" key="2">
    <source>
        <dbReference type="ARBA" id="ARBA00005568"/>
    </source>
</evidence>
<dbReference type="Pfam" id="PF03328">
    <property type="entry name" value="HpcH_HpaI"/>
    <property type="match status" value="1"/>
</dbReference>
<evidence type="ECO:0000313" key="9">
    <source>
        <dbReference type="EMBL" id="AII87295.1"/>
    </source>
</evidence>
<proteinExistence type="inferred from homology"/>
<feature type="domain" description="HpcH/HpaI aldolase/citrate lyase" evidence="8">
    <location>
        <begin position="18"/>
        <end position="242"/>
    </location>
</feature>
<protein>
    <recommendedName>
        <fullName evidence="7">Hydroxypyruvate/pyruvate aldolase</fullName>
    </recommendedName>
</protein>
<dbReference type="PANTHER" id="PTHR30502">
    <property type="entry name" value="2-KETO-3-DEOXY-L-RHAMNONATE ALDOLASE"/>
    <property type="match status" value="1"/>
</dbReference>
<keyword evidence="5" id="KW-0670">Pyruvate</keyword>
<dbReference type="GO" id="GO:0005737">
    <property type="term" value="C:cytoplasm"/>
    <property type="evidence" value="ECO:0007669"/>
    <property type="project" value="TreeGrafter"/>
</dbReference>
<dbReference type="SUPFAM" id="SSF51621">
    <property type="entry name" value="Phosphoenolpyruvate/pyruvate domain"/>
    <property type="match status" value="1"/>
</dbReference>
<accession>A0AAN0VIL3</accession>
<evidence type="ECO:0000313" key="10">
    <source>
        <dbReference type="Proteomes" id="UP000028680"/>
    </source>
</evidence>
<evidence type="ECO:0000256" key="1">
    <source>
        <dbReference type="ARBA" id="ARBA00001968"/>
    </source>
</evidence>
<comment type="similarity">
    <text evidence="2">Belongs to the HpcH/HpaI aldolase family.</text>
</comment>
<dbReference type="InterPro" id="IPR005000">
    <property type="entry name" value="Aldolase/citrate-lyase_domain"/>
</dbReference>
<reference evidence="9 10" key="1">
    <citation type="journal article" date="2014" name="ISME J.">
        <title>Adaptation of an abundant Roseobacter RCA organism to pelagic systems revealed by genomic and transcriptomic analyses.</title>
        <authorList>
            <person name="Voget S."/>
            <person name="Wemheuer B."/>
            <person name="Brinkhoff T."/>
            <person name="Vollmers J."/>
            <person name="Dietrich S."/>
            <person name="Giebel H.A."/>
            <person name="Beardsley C."/>
            <person name="Sardemann C."/>
            <person name="Bakenhus I."/>
            <person name="Billerbeck S."/>
            <person name="Daniel R."/>
            <person name="Simon M."/>
        </authorList>
    </citation>
    <scope>NUCLEOTIDE SEQUENCE [LARGE SCALE GENOMIC DNA]</scope>
    <source>
        <strain evidence="9 10">RCA23</strain>
    </source>
</reference>
<dbReference type="FunFam" id="3.20.20.60:FF:000004">
    <property type="entry name" value="5-keto-4-deoxy-D-glucarate aldolase"/>
    <property type="match status" value="1"/>
</dbReference>
<gene>
    <name evidence="9" type="ORF">RCA23_c17610</name>
</gene>
<evidence type="ECO:0000256" key="4">
    <source>
        <dbReference type="ARBA" id="ARBA00023239"/>
    </source>
</evidence>
<evidence type="ECO:0000256" key="6">
    <source>
        <dbReference type="ARBA" id="ARBA00045074"/>
    </source>
</evidence>
<evidence type="ECO:0000259" key="8">
    <source>
        <dbReference type="Pfam" id="PF03328"/>
    </source>
</evidence>
<dbReference type="Proteomes" id="UP000028680">
    <property type="component" value="Chromosome"/>
</dbReference>
<keyword evidence="3" id="KW-0479">Metal-binding</keyword>
<dbReference type="InterPro" id="IPR015813">
    <property type="entry name" value="Pyrv/PenolPyrv_kinase-like_dom"/>
</dbReference>
<organism evidence="9 10">
    <name type="scientific">Planktomarina temperata RCA23</name>
    <dbReference type="NCBI Taxonomy" id="666509"/>
    <lineage>
        <taxon>Bacteria</taxon>
        <taxon>Pseudomonadati</taxon>
        <taxon>Pseudomonadota</taxon>
        <taxon>Alphaproteobacteria</taxon>
        <taxon>Rhodobacterales</taxon>
        <taxon>Paracoccaceae</taxon>
        <taxon>Planktomarina</taxon>
    </lineage>
</organism>
<dbReference type="InterPro" id="IPR040442">
    <property type="entry name" value="Pyrv_kinase-like_dom_sf"/>
</dbReference>
<dbReference type="KEGG" id="ptp:RCA23_c17610"/>
<evidence type="ECO:0000256" key="7">
    <source>
        <dbReference type="ARBA" id="ARBA00068169"/>
    </source>
</evidence>
<dbReference type="PANTHER" id="PTHR30502:SF0">
    <property type="entry name" value="PHOSPHOENOLPYRUVATE CARBOXYLASE FAMILY PROTEIN"/>
    <property type="match status" value="1"/>
</dbReference>
<sequence>MPAPKNKLKAALARRELQIGIWLGLCNPAVAEMAGAAGYDWCLIDGEHGPNDLPLMAAQLRALDGRGASAVVRVPQGEDWILKQVLDIGAQSVLVPMVETAEQAQQVVEACKYAPEGRRGVGYALARASGYNAIPDYAKTANDQICVMVQVETRAAMANIAQIAQVPGIDCIFIGPADLSADMGHLGDLNHPEVLEVIAQGMKDIKAAGLCAGTICFDPEDQQRFIAQGGCFLGVAADVVTLQSALAQNVAQARQL</sequence>
<dbReference type="AlphaFoldDB" id="A0AAN0VIL3"/>
<comment type="cofactor">
    <cofactor evidence="1">
        <name>a divalent metal cation</name>
        <dbReference type="ChEBI" id="CHEBI:60240"/>
    </cofactor>
</comment>
<evidence type="ECO:0000256" key="3">
    <source>
        <dbReference type="ARBA" id="ARBA00022723"/>
    </source>
</evidence>
<dbReference type="GO" id="GO:0016832">
    <property type="term" value="F:aldehyde-lyase activity"/>
    <property type="evidence" value="ECO:0007669"/>
    <property type="project" value="UniProtKB-ARBA"/>
</dbReference>
<dbReference type="Gene3D" id="3.20.20.60">
    <property type="entry name" value="Phosphoenolpyruvate-binding domains"/>
    <property type="match status" value="1"/>
</dbReference>
<keyword evidence="4 9" id="KW-0456">Lyase</keyword>